<dbReference type="RefSeq" id="WP_219964858.1">
    <property type="nucleotide sequence ID" value="NZ_JAGFNZ010000002.1"/>
</dbReference>
<protein>
    <submittedName>
        <fullName evidence="2">Uncharacterized protein</fullName>
    </submittedName>
</protein>
<accession>A0ABS7DMC5</accession>
<gene>
    <name evidence="2" type="ORF">J5W02_06455</name>
</gene>
<dbReference type="EMBL" id="JAGFNZ010000002">
    <property type="protein sequence ID" value="MBW7572452.1"/>
    <property type="molecule type" value="Genomic_DNA"/>
</dbReference>
<sequence>MSTKRKQYVIRQFSISDIADKDGTFSMSGEGAPVKQSENFLFHMIEKKWSPDSEALKNVISIKTGRNAKKGEKEVLAHILNDGVTLGEKKFVFLDCSLSSSQHKTCKQYYVDSSIYDQVVEMMTLGKKPQMGVQGKCLTAVALMTTSCNLFDISDYIDNLDICVIEDLEYDISGNKIVYNTDYQRTPEEEKQYQDYLQQLGAINTYYETLASGKQKAKDKEIPKRKSGNKETERTISQWEKEGLRPKVEQADKPVSRVFAKKLYKSNPCYTKEQCEPIPDEFEFPVNRMTTGIDFVEEVKDVPLNFADGTALMDESFAKLLNMDLKSEGGQLRFPYCKAFFSIVKLHYWLKEKNAASITDIFGETHQSDKIDILMTKSCFKAFLEKGETENKDGCLFNNMTEYKSLIKKYGYDAFGIANYVHVPHSQYTKITYQMLLALKLSWFTLPLFAQDECNMINRAISIYSDEGEVDWEKAKYLLAFLHMLQDEKKSAEEILPDDDNPEDDTIAAKSEEADDDDSEKETETEDSDEDGEDSVDTNENWEEPIIQAIKLNKNMVFDPYVRKKILERIEYLIDDMRLGKIYMPCTYHFVTCHIPTLIEWAIHRDVKKIQQIVPKNQAFMGEAQGLYIGMRNPVTSYSEAAEINFEPDNGKWTNHLRHIIQFGEGLFMPKMNMDYDGDKICLFSTKTDYRQTDVSWLSFFKNVTLKENPEICVYERLMKTRTEMLEKLKAKGKVTFSNFLIPALPQINFADKGTADPIPYDKKAVVDFILKADDKTGHITDMTSQAENRMITEKNPQKYQYAIRYGKYLQGLQIDASKSGLAVSISDSFQYSYKKKPQFLCYKCGGNKWSYDLDYLSPLDWFADAILSHYDSWIKEQINANTKKRKEAQLVYNTTGLLLNPNLGCNIVREFEQKLESHFLEYHSAFKAIIKKYKKIDAYSKSDNAKEQRKLKRQEYSELNQETREKIYQLCSNQSIVAQAAVNYAYKYSKENNKEKPDLRWEKNWNFAWMFPEGLIYHLWLNQDKEKIDVSHAQSSNYDFTMLDQYYAASTEQRHYEQNEICEISDITVPQEYWSKEPQLRIELKDVLCKGLDLGVKMDDISERFFEGAILSLNLVNGYTQLWDEAGKIIGINHDELKQYSGGKVIIQRIFNQTKRTAQIDCTVQK</sequence>
<feature type="compositionally biased region" description="Acidic residues" evidence="1">
    <location>
        <begin position="513"/>
        <end position="540"/>
    </location>
</feature>
<evidence type="ECO:0000256" key="1">
    <source>
        <dbReference type="SAM" id="MobiDB-lite"/>
    </source>
</evidence>
<feature type="compositionally biased region" description="Acidic residues" evidence="1">
    <location>
        <begin position="495"/>
        <end position="506"/>
    </location>
</feature>
<proteinExistence type="predicted"/>
<name>A0ABS7DMC5_9FIRM</name>
<keyword evidence="3" id="KW-1185">Reference proteome</keyword>
<comment type="caution">
    <text evidence="2">The sequence shown here is derived from an EMBL/GenBank/DDBJ whole genome shotgun (WGS) entry which is preliminary data.</text>
</comment>
<evidence type="ECO:0000313" key="2">
    <source>
        <dbReference type="EMBL" id="MBW7572452.1"/>
    </source>
</evidence>
<evidence type="ECO:0000313" key="3">
    <source>
        <dbReference type="Proteomes" id="UP000719942"/>
    </source>
</evidence>
<organism evidence="2 3">
    <name type="scientific">Caproiciproducens faecalis</name>
    <dbReference type="NCBI Taxonomy" id="2820301"/>
    <lineage>
        <taxon>Bacteria</taxon>
        <taxon>Bacillati</taxon>
        <taxon>Bacillota</taxon>
        <taxon>Clostridia</taxon>
        <taxon>Eubacteriales</taxon>
        <taxon>Acutalibacteraceae</taxon>
        <taxon>Caproiciproducens</taxon>
    </lineage>
</organism>
<dbReference type="Proteomes" id="UP000719942">
    <property type="component" value="Unassembled WGS sequence"/>
</dbReference>
<feature type="region of interest" description="Disordered" evidence="1">
    <location>
        <begin position="492"/>
        <end position="540"/>
    </location>
</feature>
<reference evidence="2 3" key="1">
    <citation type="submission" date="2021-03" db="EMBL/GenBank/DDBJ databases">
        <title>Caproiciproducens sp. nov. isolated from feces of cow.</title>
        <authorList>
            <person name="Choi J.-Y."/>
        </authorList>
    </citation>
    <scope>NUCLEOTIDE SEQUENCE [LARGE SCALE GENOMIC DNA]</scope>
    <source>
        <strain evidence="2 3">AGMB10547</strain>
    </source>
</reference>